<dbReference type="InterPro" id="IPR025960">
    <property type="entry name" value="RVT_N"/>
</dbReference>
<dbReference type="InterPro" id="IPR043502">
    <property type="entry name" value="DNA/RNA_pol_sf"/>
</dbReference>
<keyword evidence="3" id="KW-0695">RNA-directed DNA polymerase</keyword>
<keyword evidence="6" id="KW-1185">Reference proteome</keyword>
<dbReference type="KEGG" id="ttq:NIES37_15040"/>
<reference evidence="3 6" key="1">
    <citation type="submission" date="2017-06" db="EMBL/GenBank/DDBJ databases">
        <title>Genome sequencing of cyanobaciteial culture collection at National Institute for Environmental Studies (NIES).</title>
        <authorList>
            <person name="Hirose Y."/>
            <person name="Shimura Y."/>
            <person name="Fujisawa T."/>
            <person name="Nakamura Y."/>
            <person name="Kawachi M."/>
        </authorList>
    </citation>
    <scope>NUCLEOTIDE SEQUENCE [LARGE SCALE GENOMIC DNA]</scope>
    <source>
        <strain evidence="3 6">NIES-37</strain>
    </source>
</reference>
<dbReference type="SUPFAM" id="SSF56672">
    <property type="entry name" value="DNA/RNA polymerases"/>
    <property type="match status" value="1"/>
</dbReference>
<proteinExistence type="predicted"/>
<dbReference type="EMBL" id="AP018248">
    <property type="protein sequence ID" value="BAY98569.1"/>
    <property type="molecule type" value="Genomic_DNA"/>
</dbReference>
<dbReference type="GO" id="GO:0003676">
    <property type="term" value="F:nucleic acid binding"/>
    <property type="evidence" value="ECO:0007669"/>
    <property type="project" value="InterPro"/>
</dbReference>
<organism evidence="3 6">
    <name type="scientific">Tolypothrix tenuis PCC 7101</name>
    <dbReference type="NCBI Taxonomy" id="231146"/>
    <lineage>
        <taxon>Bacteria</taxon>
        <taxon>Bacillati</taxon>
        <taxon>Cyanobacteriota</taxon>
        <taxon>Cyanophyceae</taxon>
        <taxon>Nostocales</taxon>
        <taxon>Tolypothrichaceae</taxon>
        <taxon>Tolypothrix</taxon>
    </lineage>
</organism>
<dbReference type="InterPro" id="IPR003615">
    <property type="entry name" value="HNH_nuc"/>
</dbReference>
<dbReference type="EMBL" id="AP018248">
    <property type="protein sequence ID" value="BAY97562.1"/>
    <property type="molecule type" value="Genomic_DNA"/>
</dbReference>
<dbReference type="GO" id="GO:0008270">
    <property type="term" value="F:zinc ion binding"/>
    <property type="evidence" value="ECO:0007669"/>
    <property type="project" value="InterPro"/>
</dbReference>
<dbReference type="InterPro" id="IPR013597">
    <property type="entry name" value="Mat_intron_G2"/>
</dbReference>
<dbReference type="Proteomes" id="UP000218785">
    <property type="component" value="Chromosome"/>
</dbReference>
<feature type="compositionally biased region" description="Polar residues" evidence="1">
    <location>
        <begin position="618"/>
        <end position="629"/>
    </location>
</feature>
<dbReference type="Pfam" id="PF01844">
    <property type="entry name" value="HNH"/>
    <property type="match status" value="1"/>
</dbReference>
<dbReference type="NCBIfam" id="TIGR04416">
    <property type="entry name" value="group_II_RT_mat"/>
    <property type="match status" value="1"/>
</dbReference>
<dbReference type="KEGG" id="ttq:NIES37_10350"/>
<dbReference type="Gene3D" id="1.10.30.50">
    <property type="match status" value="1"/>
</dbReference>
<dbReference type="Pfam" id="PF00078">
    <property type="entry name" value="RVT_1"/>
    <property type="match status" value="1"/>
</dbReference>
<dbReference type="SMART" id="SM00507">
    <property type="entry name" value="HNHc"/>
    <property type="match status" value="1"/>
</dbReference>
<accession>A0A1Z4MUE0</accession>
<name>A0A1Z4MUE0_9CYAN</name>
<keyword evidence="3" id="KW-0548">Nucleotidyltransferase</keyword>
<dbReference type="InterPro" id="IPR000477">
    <property type="entry name" value="RT_dom"/>
</dbReference>
<dbReference type="PROSITE" id="PS50878">
    <property type="entry name" value="RT_POL"/>
    <property type="match status" value="1"/>
</dbReference>
<dbReference type="PANTHER" id="PTHR34047">
    <property type="entry name" value="NUCLEAR INTRON MATURASE 1, MITOCHONDRIAL-RELATED"/>
    <property type="match status" value="1"/>
</dbReference>
<dbReference type="KEGG" id="ttq:NIES37_25200"/>
<evidence type="ECO:0000259" key="2">
    <source>
        <dbReference type="PROSITE" id="PS50878"/>
    </source>
</evidence>
<dbReference type="CDD" id="cd00085">
    <property type="entry name" value="HNHc"/>
    <property type="match status" value="1"/>
</dbReference>
<dbReference type="AlphaFoldDB" id="A0A1Z4MUE0"/>
<dbReference type="InterPro" id="IPR002711">
    <property type="entry name" value="HNH"/>
</dbReference>
<dbReference type="Pfam" id="PF08388">
    <property type="entry name" value="GIIM"/>
    <property type="match status" value="1"/>
</dbReference>
<keyword evidence="3" id="KW-0808">Transferase</keyword>
<feature type="region of interest" description="Disordered" evidence="1">
    <location>
        <begin position="588"/>
        <end position="629"/>
    </location>
</feature>
<evidence type="ECO:0000313" key="5">
    <source>
        <dbReference type="EMBL" id="BAY98569.1"/>
    </source>
</evidence>
<feature type="region of interest" description="Disordered" evidence="1">
    <location>
        <begin position="1"/>
        <end position="22"/>
    </location>
</feature>
<protein>
    <submittedName>
        <fullName evidence="3">RNA-directed DNA polymerase</fullName>
    </submittedName>
</protein>
<gene>
    <name evidence="3" type="ORF">NIES37_10350</name>
    <name evidence="4" type="ORF">NIES37_15040</name>
    <name evidence="5" type="ORF">NIES37_25200</name>
</gene>
<evidence type="ECO:0000313" key="3">
    <source>
        <dbReference type="EMBL" id="BAY97098.1"/>
    </source>
</evidence>
<feature type="compositionally biased region" description="Basic and acidic residues" evidence="1">
    <location>
        <begin position="588"/>
        <end position="614"/>
    </location>
</feature>
<dbReference type="EMBL" id="AP018248">
    <property type="protein sequence ID" value="BAY97098.1"/>
    <property type="molecule type" value="Genomic_DNA"/>
</dbReference>
<feature type="domain" description="Reverse transcriptase" evidence="2">
    <location>
        <begin position="115"/>
        <end position="367"/>
    </location>
</feature>
<sequence>MNKSKTRQVITESKEASAPPLKDKAIPLNQDDKSMVEWRHINWRQLEKRVFKLQKRIYRASLRGEVNAVRRLQKTLMKSWSAKCLAVRRVTQDNQGKKTAGVDGVKSLTPKQRFALVAKLKLGSKVKPTRRVWIPKPGKEEKRPLGIPTMYDRALQALVKMALEPEWEAKFEPNSYGFRPGRSCHDAIEAIFNSINKKPKFVLDADISKCFDKIDHSALLKKLNTFPTIRRQIKAWLKAGVMDNKQFQETSEGTPQGGVISPLLANIALHGIEERTKQLAQTLKLYYPNGKIMAAKDKISSLTVVRYADDFVILHEDITVVQRCQIIISEWLKDMGLELKPSKTRLTHTLHKYENEKPGFDFLGFNIRQFPVGKYHSKQGFKTIITPSEEKQRIHYERIANIIYDHKALPQKALIGKLNPIIKGWSNYYSTVVSKEAYSRLDNLMYPKLKAWAQHRHPNKTGKWVSKKYWHTIGGDNWVFSTPQEGKNPMRLFDHADTSIVRHIKVKGESSPYNGDLVYWSSRMGTHPEMPKRVTTLLKKQKGKCTHCGLYFKMEDLLEVDHILPRSQGGKDEYKNLQVLHKHCHDSKTAKDDLGGGMHLDKHQTTEEPCEGKLSRTVLKTSRSGDGAA</sequence>
<evidence type="ECO:0000313" key="6">
    <source>
        <dbReference type="Proteomes" id="UP000218785"/>
    </source>
</evidence>
<dbReference type="InterPro" id="IPR051083">
    <property type="entry name" value="GrpII_Intron_Splice-Mob/Def"/>
</dbReference>
<dbReference type="PANTHER" id="PTHR34047:SF10">
    <property type="entry name" value="GROUP II INTRON-ASSOCIATED OPEN READING FRAME"/>
    <property type="match status" value="1"/>
</dbReference>
<evidence type="ECO:0000313" key="4">
    <source>
        <dbReference type="EMBL" id="BAY97562.1"/>
    </source>
</evidence>
<dbReference type="GO" id="GO:0004519">
    <property type="term" value="F:endonuclease activity"/>
    <property type="evidence" value="ECO:0007669"/>
    <property type="project" value="InterPro"/>
</dbReference>
<dbReference type="GO" id="GO:0003964">
    <property type="term" value="F:RNA-directed DNA polymerase activity"/>
    <property type="evidence" value="ECO:0007669"/>
    <property type="project" value="UniProtKB-KW"/>
</dbReference>
<dbReference type="CDD" id="cd01651">
    <property type="entry name" value="RT_G2_intron"/>
    <property type="match status" value="1"/>
</dbReference>
<dbReference type="InterPro" id="IPR030931">
    <property type="entry name" value="Group_II_RT_mat"/>
</dbReference>
<evidence type="ECO:0000256" key="1">
    <source>
        <dbReference type="SAM" id="MobiDB-lite"/>
    </source>
</evidence>
<dbReference type="Pfam" id="PF13655">
    <property type="entry name" value="RVT_N"/>
    <property type="match status" value="1"/>
</dbReference>